<dbReference type="PANTHER" id="PTHR42973">
    <property type="entry name" value="BINDING OXIDOREDUCTASE, PUTATIVE (AFU_ORTHOLOGUE AFUA_1G17690)-RELATED"/>
    <property type="match status" value="1"/>
</dbReference>
<dbReference type="Pfam" id="PF08031">
    <property type="entry name" value="BBE"/>
    <property type="match status" value="1"/>
</dbReference>
<dbReference type="Proteomes" id="UP000838763">
    <property type="component" value="Unassembled WGS sequence"/>
</dbReference>
<comment type="similarity">
    <text evidence="2">Belongs to the oxygen-dependent FAD-linked oxidoreductase family.</text>
</comment>
<accession>A0A9P1GZX1</accession>
<dbReference type="OrthoDB" id="415825at2759"/>
<evidence type="ECO:0000313" key="9">
    <source>
        <dbReference type="EMBL" id="CAI4212887.1"/>
    </source>
</evidence>
<dbReference type="GO" id="GO:0016491">
    <property type="term" value="F:oxidoreductase activity"/>
    <property type="evidence" value="ECO:0007669"/>
    <property type="project" value="UniProtKB-KW"/>
</dbReference>
<evidence type="ECO:0000313" key="10">
    <source>
        <dbReference type="Proteomes" id="UP000838763"/>
    </source>
</evidence>
<keyword evidence="4" id="KW-0274">FAD</keyword>
<dbReference type="AlphaFoldDB" id="A0A9P1GZX1"/>
<dbReference type="Gene3D" id="3.40.462.20">
    <property type="match status" value="1"/>
</dbReference>
<feature type="compositionally biased region" description="Acidic residues" evidence="6">
    <location>
        <begin position="628"/>
        <end position="653"/>
    </location>
</feature>
<feature type="region of interest" description="Disordered" evidence="6">
    <location>
        <begin position="459"/>
        <end position="653"/>
    </location>
</feature>
<dbReference type="Pfam" id="PF01565">
    <property type="entry name" value="FAD_binding_4"/>
    <property type="match status" value="1"/>
</dbReference>
<keyword evidence="3" id="KW-0285">Flavoprotein</keyword>
<dbReference type="InterPro" id="IPR050416">
    <property type="entry name" value="FAD-linked_Oxidoreductase"/>
</dbReference>
<evidence type="ECO:0000256" key="4">
    <source>
        <dbReference type="ARBA" id="ARBA00022827"/>
    </source>
</evidence>
<feature type="chain" id="PRO_5040482039" description="FAD-binding PCMH-type domain-containing protein" evidence="7">
    <location>
        <begin position="19"/>
        <end position="653"/>
    </location>
</feature>
<dbReference type="InterPro" id="IPR036318">
    <property type="entry name" value="FAD-bd_PCMH-like_sf"/>
</dbReference>
<dbReference type="Gene3D" id="3.30.465.10">
    <property type="match status" value="1"/>
</dbReference>
<evidence type="ECO:0000256" key="6">
    <source>
        <dbReference type="SAM" id="MobiDB-lite"/>
    </source>
</evidence>
<keyword evidence="7" id="KW-0732">Signal</keyword>
<dbReference type="PROSITE" id="PS51387">
    <property type="entry name" value="FAD_PCMH"/>
    <property type="match status" value="1"/>
</dbReference>
<dbReference type="SUPFAM" id="SSF56176">
    <property type="entry name" value="FAD-binding/transporter-associated domain-like"/>
    <property type="match status" value="1"/>
</dbReference>
<sequence length="653" mass="72371">MFKLATASLALSAGVALAKPLNRRAVLADCLAEKEPIAIAVPLTQEHIQDAIRCGAETGVKVTPKCGGHSYANFGFGGEDGHLVLELDRMNAVKLDKKTGIASVQGGSRLGHVAYELYEQGKRGISHGTCPGVGSGGHVLHGGYGVSSHTKGLALDWLVEATVVLANATAVTCSETENSDLFWAVRGAGSSYGVVSEFKFKTFEVPEVITRFNAILRWNANNSVAGLSALQEWAAEDMPAEINARVFLNPQIPNLEGLYYGTKEELTAVLDPLLVKVNGMLQDATETDWPGQLSHFGGGLDLDQSHPYKSIYTDALTDSQLNALVDYWYTTAKKVRRGWYHHIDLHGGKTSAISAVDADSTSYVHRDKLLMHNFYDHVDVRSAYPEDGFDLFNGFIDAIVGDGDKNDYGVYFNYPDPNLDQETAQKRYWGSALPRLQEIKAAVDPDELFYLPQSVRPAKRAVEEEPVEEEPVKEEPVEEEPAEEEPVEEEPVEEEPAEETPVEEEPVEEEPVEEAPVEEVPEEEPVKEEPVEEEPVEEEPVKEEPVEEEPVEEEPAEEEPVKEEPIEEEPVEEEPVEEEPVEEEPVAEEEPVKEEPIEEEPAEEPVEEEPVEEEPVEEIPEEPVKEEPVEEVPEEEEPVEVEPIEEELEDCEA</sequence>
<dbReference type="InterPro" id="IPR016166">
    <property type="entry name" value="FAD-bd_PCMH"/>
</dbReference>
<gene>
    <name evidence="9" type="ORF">PPNO1_LOCUS2635</name>
</gene>
<keyword evidence="10" id="KW-1185">Reference proteome</keyword>
<evidence type="ECO:0000256" key="5">
    <source>
        <dbReference type="ARBA" id="ARBA00023002"/>
    </source>
</evidence>
<dbReference type="InterPro" id="IPR016169">
    <property type="entry name" value="FAD-bd_PCMH_sub2"/>
</dbReference>
<evidence type="ECO:0000256" key="1">
    <source>
        <dbReference type="ARBA" id="ARBA00001974"/>
    </source>
</evidence>
<comment type="cofactor">
    <cofactor evidence="1">
        <name>FAD</name>
        <dbReference type="ChEBI" id="CHEBI:57692"/>
    </cofactor>
</comment>
<dbReference type="GO" id="GO:0071949">
    <property type="term" value="F:FAD binding"/>
    <property type="evidence" value="ECO:0007669"/>
    <property type="project" value="InterPro"/>
</dbReference>
<dbReference type="EMBL" id="CALLCH030000006">
    <property type="protein sequence ID" value="CAI4212887.1"/>
    <property type="molecule type" value="Genomic_DNA"/>
</dbReference>
<feature type="compositionally biased region" description="Acidic residues" evidence="6">
    <location>
        <begin position="464"/>
        <end position="621"/>
    </location>
</feature>
<proteinExistence type="inferred from homology"/>
<name>A0A9P1GZX1_9PEZI</name>
<reference evidence="9" key="1">
    <citation type="submission" date="2022-11" db="EMBL/GenBank/DDBJ databases">
        <authorList>
            <person name="Scott C."/>
            <person name="Bruce N."/>
        </authorList>
    </citation>
    <scope>NUCLEOTIDE SEQUENCE</scope>
</reference>
<evidence type="ECO:0000256" key="3">
    <source>
        <dbReference type="ARBA" id="ARBA00022630"/>
    </source>
</evidence>
<feature type="signal peptide" evidence="7">
    <location>
        <begin position="1"/>
        <end position="18"/>
    </location>
</feature>
<evidence type="ECO:0000256" key="7">
    <source>
        <dbReference type="SAM" id="SignalP"/>
    </source>
</evidence>
<dbReference type="InterPro" id="IPR006094">
    <property type="entry name" value="Oxid_FAD_bind_N"/>
</dbReference>
<keyword evidence="5" id="KW-0560">Oxidoreductase</keyword>
<organism evidence="9 10">
    <name type="scientific">Parascedosporium putredinis</name>
    <dbReference type="NCBI Taxonomy" id="1442378"/>
    <lineage>
        <taxon>Eukaryota</taxon>
        <taxon>Fungi</taxon>
        <taxon>Dikarya</taxon>
        <taxon>Ascomycota</taxon>
        <taxon>Pezizomycotina</taxon>
        <taxon>Sordariomycetes</taxon>
        <taxon>Hypocreomycetidae</taxon>
        <taxon>Microascales</taxon>
        <taxon>Microascaceae</taxon>
        <taxon>Parascedosporium</taxon>
    </lineage>
</organism>
<evidence type="ECO:0000259" key="8">
    <source>
        <dbReference type="PROSITE" id="PS51387"/>
    </source>
</evidence>
<comment type="caution">
    <text evidence="9">The sequence shown here is derived from an EMBL/GenBank/DDBJ whole genome shotgun (WGS) entry which is preliminary data.</text>
</comment>
<feature type="domain" description="FAD-binding PCMH-type" evidence="8">
    <location>
        <begin position="32"/>
        <end position="205"/>
    </location>
</feature>
<evidence type="ECO:0000256" key="2">
    <source>
        <dbReference type="ARBA" id="ARBA00005466"/>
    </source>
</evidence>
<dbReference type="PANTHER" id="PTHR42973:SF39">
    <property type="entry name" value="FAD-BINDING PCMH-TYPE DOMAIN-CONTAINING PROTEIN"/>
    <property type="match status" value="1"/>
</dbReference>
<dbReference type="InterPro" id="IPR012951">
    <property type="entry name" value="BBE"/>
</dbReference>
<protein>
    <recommendedName>
        <fullName evidence="8">FAD-binding PCMH-type domain-containing protein</fullName>
    </recommendedName>
</protein>